<dbReference type="PROSITE" id="PS51257">
    <property type="entry name" value="PROKAR_LIPOPROTEIN"/>
    <property type="match status" value="1"/>
</dbReference>
<keyword evidence="3" id="KW-1185">Reference proteome</keyword>
<evidence type="ECO:0000313" key="3">
    <source>
        <dbReference type="Proteomes" id="UP001208017"/>
    </source>
</evidence>
<dbReference type="Proteomes" id="UP001208017">
    <property type="component" value="Unassembled WGS sequence"/>
</dbReference>
<feature type="signal peptide" evidence="1">
    <location>
        <begin position="1"/>
        <end position="19"/>
    </location>
</feature>
<evidence type="ECO:0000256" key="1">
    <source>
        <dbReference type="SAM" id="SignalP"/>
    </source>
</evidence>
<evidence type="ECO:0008006" key="4">
    <source>
        <dbReference type="Google" id="ProtNLM"/>
    </source>
</evidence>
<dbReference type="SUPFAM" id="SSF110087">
    <property type="entry name" value="DR1885-like metal-binding protein"/>
    <property type="match status" value="1"/>
</dbReference>
<gene>
    <name evidence="2" type="ORF">OS242_20715</name>
</gene>
<reference evidence="2 3" key="1">
    <citation type="submission" date="2022-11" db="EMBL/GenBank/DDBJ databases">
        <title>Study of microbial diversity in lake waters.</title>
        <authorList>
            <person name="Zhang J."/>
        </authorList>
    </citation>
    <scope>NUCLEOTIDE SEQUENCE [LARGE SCALE GENOMIC DNA]</scope>
    <source>
        <strain evidence="2 3">DT12</strain>
    </source>
</reference>
<dbReference type="EMBL" id="JAPMLT010000018">
    <property type="protein sequence ID" value="MCX7572334.1"/>
    <property type="molecule type" value="Genomic_DNA"/>
</dbReference>
<evidence type="ECO:0000313" key="2">
    <source>
        <dbReference type="EMBL" id="MCX7572334.1"/>
    </source>
</evidence>
<protein>
    <recommendedName>
        <fullName evidence="4">Lipoprotein</fullName>
    </recommendedName>
</protein>
<feature type="chain" id="PRO_5046038362" description="Lipoprotein" evidence="1">
    <location>
        <begin position="20"/>
        <end position="139"/>
    </location>
</feature>
<dbReference type="RefSeq" id="WP_267153581.1">
    <property type="nucleotide sequence ID" value="NZ_JAPMLT010000018.1"/>
</dbReference>
<comment type="caution">
    <text evidence="2">The sequence shown here is derived from an EMBL/GenBank/DDBJ whole genome shotgun (WGS) entry which is preliminary data.</text>
</comment>
<keyword evidence="1" id="KW-0732">Signal</keyword>
<organism evidence="2 3">
    <name type="scientific">Tumebacillus lacus</name>
    <dbReference type="NCBI Taxonomy" id="2995335"/>
    <lineage>
        <taxon>Bacteria</taxon>
        <taxon>Bacillati</taxon>
        <taxon>Bacillota</taxon>
        <taxon>Bacilli</taxon>
        <taxon>Bacillales</taxon>
        <taxon>Alicyclobacillaceae</taxon>
        <taxon>Tumebacillus</taxon>
    </lineage>
</organism>
<sequence>MKKQLWQGLCLAVAVFACAGCSGGHESEPTGKQAQANLIVDAAHSAYPYFKLVNQGATHADQVTVAETKTQESVSVIALQTKDGQTVPAGETVRLKPGDSAHYQMRSQDVREFTVRWVEDGVSFEKNVQLKEPQKIETH</sequence>
<accession>A0ABT3X615</accession>
<name>A0ABT3X615_9BACL</name>
<proteinExistence type="predicted"/>
<dbReference type="InterPro" id="IPR036182">
    <property type="entry name" value="PCuAC_sf"/>
</dbReference>